<name>A0A0B7B3H9_9EUPU</name>
<reference evidence="1" key="1">
    <citation type="submission" date="2014-12" db="EMBL/GenBank/DDBJ databases">
        <title>Insight into the proteome of Arion vulgaris.</title>
        <authorList>
            <person name="Aradska J."/>
            <person name="Bulat T."/>
            <person name="Smidak R."/>
            <person name="Sarate P."/>
            <person name="Gangsoo J."/>
            <person name="Sialana F."/>
            <person name="Bilban M."/>
            <person name="Lubec G."/>
        </authorList>
    </citation>
    <scope>NUCLEOTIDE SEQUENCE</scope>
    <source>
        <tissue evidence="1">Skin</tissue>
    </source>
</reference>
<protein>
    <submittedName>
        <fullName evidence="1">Uncharacterized protein</fullName>
    </submittedName>
</protein>
<dbReference type="AlphaFoldDB" id="A0A0B7B3H9"/>
<feature type="non-terminal residue" evidence="1">
    <location>
        <position position="1"/>
    </location>
</feature>
<proteinExistence type="predicted"/>
<dbReference type="EMBL" id="HACG01039815">
    <property type="protein sequence ID" value="CEK86680.1"/>
    <property type="molecule type" value="Transcribed_RNA"/>
</dbReference>
<evidence type="ECO:0000313" key="1">
    <source>
        <dbReference type="EMBL" id="CEK86680.1"/>
    </source>
</evidence>
<gene>
    <name evidence="1" type="primary">ORF155137</name>
</gene>
<accession>A0A0B7B3H9</accession>
<sequence>KERERYPNKEAHFKNVHNKLNTFRTCSQRPQVSLLKIILSANTWDQYVTHI</sequence>
<organism evidence="1">
    <name type="scientific">Arion vulgaris</name>
    <dbReference type="NCBI Taxonomy" id="1028688"/>
    <lineage>
        <taxon>Eukaryota</taxon>
        <taxon>Metazoa</taxon>
        <taxon>Spiralia</taxon>
        <taxon>Lophotrochozoa</taxon>
        <taxon>Mollusca</taxon>
        <taxon>Gastropoda</taxon>
        <taxon>Heterobranchia</taxon>
        <taxon>Euthyneura</taxon>
        <taxon>Panpulmonata</taxon>
        <taxon>Eupulmonata</taxon>
        <taxon>Stylommatophora</taxon>
        <taxon>Helicina</taxon>
        <taxon>Arionoidea</taxon>
        <taxon>Arionidae</taxon>
        <taxon>Arion</taxon>
    </lineage>
</organism>